<comment type="caution">
    <text evidence="1">The sequence shown here is derived from an EMBL/GenBank/DDBJ whole genome shotgun (WGS) entry which is preliminary data.</text>
</comment>
<dbReference type="AlphaFoldDB" id="A0A317MWR8"/>
<evidence type="ECO:0000313" key="1">
    <source>
        <dbReference type="EMBL" id="PWV62410.1"/>
    </source>
</evidence>
<evidence type="ECO:0000313" key="2">
    <source>
        <dbReference type="Proteomes" id="UP000246569"/>
    </source>
</evidence>
<dbReference type="OrthoDB" id="7596655at2"/>
<accession>A0A317MWR8</accession>
<reference evidence="1 2" key="1">
    <citation type="submission" date="2018-05" db="EMBL/GenBank/DDBJ databases">
        <title>Genomic Encyclopedia of Type Strains, Phase IV (KMG-IV): sequencing the most valuable type-strain genomes for metagenomic binning, comparative biology and taxonomic classification.</title>
        <authorList>
            <person name="Goeker M."/>
        </authorList>
    </citation>
    <scope>NUCLEOTIDE SEQUENCE [LARGE SCALE GENOMIC DNA]</scope>
    <source>
        <strain evidence="1 2">DSM 23606</strain>
    </source>
</reference>
<name>A0A317MWR8_9GAMM</name>
<dbReference type="RefSeq" id="WP_110018235.1">
    <property type="nucleotide sequence ID" value="NZ_QGTJ01000004.1"/>
</dbReference>
<organism evidence="1 2">
    <name type="scientific">Plasticicumulans acidivorans</name>
    <dbReference type="NCBI Taxonomy" id="886464"/>
    <lineage>
        <taxon>Bacteria</taxon>
        <taxon>Pseudomonadati</taxon>
        <taxon>Pseudomonadota</taxon>
        <taxon>Gammaproteobacteria</taxon>
        <taxon>Candidatus Competibacteraceae</taxon>
        <taxon>Plasticicumulans</taxon>
    </lineage>
</organism>
<sequence>MKLDDTLTQSGTVAKLRGDIGYQSIQAIALTVLTGKQYSARLVLLPDTLAKLRNHYATLEPWWNTVFGHGFADLSGSEVRSLLGSQQEADAIRDRILAARQAAGF</sequence>
<protein>
    <submittedName>
        <fullName evidence="1">Uncharacterized protein</fullName>
    </submittedName>
</protein>
<dbReference type="EMBL" id="QGTJ01000004">
    <property type="protein sequence ID" value="PWV62410.1"/>
    <property type="molecule type" value="Genomic_DNA"/>
</dbReference>
<dbReference type="Proteomes" id="UP000246569">
    <property type="component" value="Unassembled WGS sequence"/>
</dbReference>
<gene>
    <name evidence="1" type="ORF">C7443_104205</name>
</gene>
<keyword evidence="2" id="KW-1185">Reference proteome</keyword>
<proteinExistence type="predicted"/>